<dbReference type="GO" id="GO:0020037">
    <property type="term" value="F:heme binding"/>
    <property type="evidence" value="ECO:0007669"/>
    <property type="project" value="InterPro"/>
</dbReference>
<dbReference type="GO" id="GO:0016712">
    <property type="term" value="F:oxidoreductase activity, acting on paired donors, with incorporation or reduction of molecular oxygen, reduced flavin or flavoprotein as one donor, and incorporation of one atom of oxygen"/>
    <property type="evidence" value="ECO:0007669"/>
    <property type="project" value="InterPro"/>
</dbReference>
<keyword evidence="5" id="KW-0560">Oxidoreductase</keyword>
<evidence type="ECO:0000256" key="5">
    <source>
        <dbReference type="ARBA" id="ARBA00023002"/>
    </source>
</evidence>
<dbReference type="InterPro" id="IPR002974">
    <property type="entry name" value="Cyt_P450_E_CYP52_ascomycetes"/>
</dbReference>
<evidence type="ECO:0000313" key="9">
    <source>
        <dbReference type="EMBL" id="CAJ2505741.1"/>
    </source>
</evidence>
<dbReference type="Gene3D" id="1.10.630.10">
    <property type="entry name" value="Cytochrome P450"/>
    <property type="match status" value="2"/>
</dbReference>
<comment type="caution">
    <text evidence="9">The sequence shown here is derived from an EMBL/GenBank/DDBJ whole genome shotgun (WGS) entry which is preliminary data.</text>
</comment>
<name>A0AAI8VJK9_9PEZI</name>
<keyword evidence="6" id="KW-0408">Iron</keyword>
<keyword evidence="8" id="KW-0472">Membrane</keyword>
<keyword evidence="8" id="KW-1133">Transmembrane helix</keyword>
<dbReference type="Pfam" id="PF00067">
    <property type="entry name" value="p450"/>
    <property type="match status" value="1"/>
</dbReference>
<dbReference type="InterPro" id="IPR047146">
    <property type="entry name" value="Cyt_P450_E_CYP52_fungi"/>
</dbReference>
<dbReference type="PRINTS" id="PR01239">
    <property type="entry name" value="EP450IICYP52"/>
</dbReference>
<dbReference type="GO" id="GO:0005506">
    <property type="term" value="F:iron ion binding"/>
    <property type="evidence" value="ECO:0007669"/>
    <property type="project" value="InterPro"/>
</dbReference>
<evidence type="ECO:0000256" key="7">
    <source>
        <dbReference type="ARBA" id="ARBA00023033"/>
    </source>
</evidence>
<evidence type="ECO:0000256" key="6">
    <source>
        <dbReference type="ARBA" id="ARBA00023004"/>
    </source>
</evidence>
<dbReference type="InterPro" id="IPR036396">
    <property type="entry name" value="Cyt_P450_sf"/>
</dbReference>
<keyword evidence="8" id="KW-0812">Transmembrane</keyword>
<comment type="similarity">
    <text evidence="2">Belongs to the cytochrome P450 family.</text>
</comment>
<gene>
    <name evidence="9" type="ORF">KHLLAP_LOCUS6209</name>
</gene>
<dbReference type="EMBL" id="CAUWAG010000007">
    <property type="protein sequence ID" value="CAJ2505741.1"/>
    <property type="molecule type" value="Genomic_DNA"/>
</dbReference>
<proteinExistence type="inferred from homology"/>
<dbReference type="InterPro" id="IPR001128">
    <property type="entry name" value="Cyt_P450"/>
</dbReference>
<evidence type="ECO:0000256" key="1">
    <source>
        <dbReference type="ARBA" id="ARBA00001971"/>
    </source>
</evidence>
<keyword evidence="4" id="KW-0479">Metal-binding</keyword>
<evidence type="ECO:0000256" key="2">
    <source>
        <dbReference type="ARBA" id="ARBA00010617"/>
    </source>
</evidence>
<dbReference type="PANTHER" id="PTHR24287:SF1">
    <property type="entry name" value="P450, PUTATIVE (EUROFUNG)-RELATED"/>
    <property type="match status" value="1"/>
</dbReference>
<keyword evidence="10" id="KW-1185">Reference proteome</keyword>
<dbReference type="PANTHER" id="PTHR24287">
    <property type="entry name" value="P450, PUTATIVE (EUROFUNG)-RELATED"/>
    <property type="match status" value="1"/>
</dbReference>
<dbReference type="SUPFAM" id="SSF48264">
    <property type="entry name" value="Cytochrome P450"/>
    <property type="match status" value="1"/>
</dbReference>
<evidence type="ECO:0000256" key="8">
    <source>
        <dbReference type="SAM" id="Phobius"/>
    </source>
</evidence>
<accession>A0AAI8VJK9</accession>
<sequence length="438" mass="49185">MLAAKNASSASDFEDATAPSLASPRVVVLTILLAAFLYFYIRRRSQRTLEIALAQQYNCEPVLPRVPYRRPLALDLLKVQFEALFSGHTLEALTDYITIADTVRLELWGVTGYITTDPANIETILSTRFDDYGLGNRRVAAFPLLGEGIFSQDGAPWKHSQDLIRRQFARVQKQTLSVFEPHVNELVETLTDAAAAGNIVDMKPFFFEFTFNTTTQLLFGEPHSSLSREDRDALRDSFDYAALGVGIRVRLADLALLYNPPKFRRACTVVRDWATFFADKALRYKDEVGEEKASENFHLVRNPDILDRVRREVSEIPSDMHITRDQIQRLPFLRCCFSESKMPSSAITFDAAINLVDRYAALRLYPQLALAMWISTEDPGSASGDFALMEASYAVVRVLQAFPNIRLPSEVPNEPVGAERQSFSIALSPTDGVKVLLT</sequence>
<keyword evidence="3" id="KW-0349">Heme</keyword>
<keyword evidence="7" id="KW-0503">Monooxygenase</keyword>
<protein>
    <submittedName>
        <fullName evidence="9">Uu.00g131350.m01.CDS01</fullName>
    </submittedName>
</protein>
<comment type="cofactor">
    <cofactor evidence="1">
        <name>heme</name>
        <dbReference type="ChEBI" id="CHEBI:30413"/>
    </cofactor>
</comment>
<evidence type="ECO:0000256" key="4">
    <source>
        <dbReference type="ARBA" id="ARBA00022723"/>
    </source>
</evidence>
<evidence type="ECO:0000256" key="3">
    <source>
        <dbReference type="ARBA" id="ARBA00022617"/>
    </source>
</evidence>
<dbReference type="Proteomes" id="UP001295740">
    <property type="component" value="Unassembled WGS sequence"/>
</dbReference>
<evidence type="ECO:0000313" key="10">
    <source>
        <dbReference type="Proteomes" id="UP001295740"/>
    </source>
</evidence>
<feature type="transmembrane region" description="Helical" evidence="8">
    <location>
        <begin position="22"/>
        <end position="41"/>
    </location>
</feature>
<reference evidence="9" key="1">
    <citation type="submission" date="2023-10" db="EMBL/GenBank/DDBJ databases">
        <authorList>
            <person name="Hackl T."/>
        </authorList>
    </citation>
    <scope>NUCLEOTIDE SEQUENCE</scope>
</reference>
<organism evidence="9 10">
    <name type="scientific">Anthostomella pinea</name>
    <dbReference type="NCBI Taxonomy" id="933095"/>
    <lineage>
        <taxon>Eukaryota</taxon>
        <taxon>Fungi</taxon>
        <taxon>Dikarya</taxon>
        <taxon>Ascomycota</taxon>
        <taxon>Pezizomycotina</taxon>
        <taxon>Sordariomycetes</taxon>
        <taxon>Xylariomycetidae</taxon>
        <taxon>Xylariales</taxon>
        <taxon>Xylariaceae</taxon>
        <taxon>Anthostomella</taxon>
    </lineage>
</organism>
<dbReference type="AlphaFoldDB" id="A0AAI8VJK9"/>